<sequence length="42" mass="5026">MRFDPRVKLSKISIGKREPVGIVAFLDEMFVWAREFRIEKTE</sequence>
<proteinExistence type="predicted"/>
<dbReference type="Proteomes" id="UP000015454">
    <property type="component" value="Unassembled WGS sequence"/>
</dbReference>
<gene>
    <name evidence="1" type="ORF">LEP1GSC050_0520</name>
</gene>
<accession>T0FF64</accession>
<dbReference type="AlphaFoldDB" id="T0FF64"/>
<organism evidence="1 2">
    <name type="scientific">Leptospira broomii serovar Hurstbridge str. 5399</name>
    <dbReference type="NCBI Taxonomy" id="1049789"/>
    <lineage>
        <taxon>Bacteria</taxon>
        <taxon>Pseudomonadati</taxon>
        <taxon>Spirochaetota</taxon>
        <taxon>Spirochaetia</taxon>
        <taxon>Leptospirales</taxon>
        <taxon>Leptospiraceae</taxon>
        <taxon>Leptospira</taxon>
    </lineage>
</organism>
<protein>
    <submittedName>
        <fullName evidence="1">Uncharacterized protein</fullName>
    </submittedName>
</protein>
<name>T0FF64_9LEPT</name>
<comment type="caution">
    <text evidence="1">The sequence shown here is derived from an EMBL/GenBank/DDBJ whole genome shotgun (WGS) entry which is preliminary data.</text>
</comment>
<dbReference type="EMBL" id="AHMO02000007">
    <property type="protein sequence ID" value="EQA46511.1"/>
    <property type="molecule type" value="Genomic_DNA"/>
</dbReference>
<evidence type="ECO:0000313" key="1">
    <source>
        <dbReference type="EMBL" id="EQA46511.1"/>
    </source>
</evidence>
<reference evidence="1" key="1">
    <citation type="submission" date="2013-05" db="EMBL/GenBank/DDBJ databases">
        <authorList>
            <person name="Harkins D.M."/>
            <person name="Durkin A.S."/>
            <person name="Brinkac L.M."/>
            <person name="Haft D.H."/>
            <person name="Selengut J.D."/>
            <person name="Sanka R."/>
            <person name="DePew J."/>
            <person name="Purushe J."/>
            <person name="Hartskeerl R.A."/>
            <person name="Ahmed A."/>
            <person name="van der Linden H."/>
            <person name="Goris M.G.A."/>
            <person name="Vinetz J.M."/>
            <person name="Sutton G.G."/>
            <person name="Nierman W.C."/>
            <person name="Fouts D.E."/>
        </authorList>
    </citation>
    <scope>NUCLEOTIDE SEQUENCE [LARGE SCALE GENOMIC DNA]</scope>
    <source>
        <strain evidence="1">5399</strain>
    </source>
</reference>
<keyword evidence="2" id="KW-1185">Reference proteome</keyword>
<evidence type="ECO:0000313" key="2">
    <source>
        <dbReference type="Proteomes" id="UP000015454"/>
    </source>
</evidence>